<evidence type="ECO:0000256" key="2">
    <source>
        <dbReference type="ARBA" id="ARBA00008064"/>
    </source>
</evidence>
<name>A0ABY9LYT8_9BURK</name>
<dbReference type="InterPro" id="IPR025949">
    <property type="entry name" value="PapC-like_C"/>
</dbReference>
<evidence type="ECO:0000256" key="3">
    <source>
        <dbReference type="ARBA" id="ARBA00022448"/>
    </source>
</evidence>
<feature type="signal peptide" evidence="11">
    <location>
        <begin position="1"/>
        <end position="28"/>
    </location>
</feature>
<evidence type="ECO:0000256" key="7">
    <source>
        <dbReference type="ARBA" id="ARBA00022729"/>
    </source>
</evidence>
<dbReference type="SUPFAM" id="SSF141729">
    <property type="entry name" value="FimD N-terminal domain-like"/>
    <property type="match status" value="1"/>
</dbReference>
<keyword evidence="15" id="KW-1185">Reference proteome</keyword>
<dbReference type="InterPro" id="IPR018030">
    <property type="entry name" value="Fimbrial_membr_usher_CS"/>
</dbReference>
<dbReference type="Gene3D" id="3.10.20.410">
    <property type="match status" value="1"/>
</dbReference>
<evidence type="ECO:0000256" key="10">
    <source>
        <dbReference type="RuleBase" id="RU003884"/>
    </source>
</evidence>
<evidence type="ECO:0000256" key="5">
    <source>
        <dbReference type="ARBA" id="ARBA00022558"/>
    </source>
</evidence>
<evidence type="ECO:0000313" key="15">
    <source>
        <dbReference type="Proteomes" id="UP001234798"/>
    </source>
</evidence>
<keyword evidence="4" id="KW-1134">Transmembrane beta strand</keyword>
<evidence type="ECO:0000256" key="6">
    <source>
        <dbReference type="ARBA" id="ARBA00022692"/>
    </source>
</evidence>
<keyword evidence="9 10" id="KW-0998">Cell outer membrane</keyword>
<evidence type="ECO:0000256" key="8">
    <source>
        <dbReference type="ARBA" id="ARBA00023136"/>
    </source>
</evidence>
<dbReference type="PANTHER" id="PTHR30451">
    <property type="entry name" value="OUTER MEMBRANE USHER PROTEIN"/>
    <property type="match status" value="1"/>
</dbReference>
<gene>
    <name evidence="14" type="ORF">RAS12_25540</name>
</gene>
<keyword evidence="6 10" id="KW-0812">Transmembrane</keyword>
<evidence type="ECO:0000256" key="11">
    <source>
        <dbReference type="SAM" id="SignalP"/>
    </source>
</evidence>
<dbReference type="InterPro" id="IPR037224">
    <property type="entry name" value="PapC_N_sf"/>
</dbReference>
<dbReference type="Gene3D" id="2.60.40.2070">
    <property type="match status" value="1"/>
</dbReference>
<dbReference type="InterPro" id="IPR042186">
    <property type="entry name" value="FimD_plug_dom"/>
</dbReference>
<dbReference type="Pfam" id="PF13954">
    <property type="entry name" value="PapC_N"/>
    <property type="match status" value="1"/>
</dbReference>
<keyword evidence="3 10" id="KW-0813">Transport</keyword>
<feature type="domain" description="PapC N-terminal" evidence="13">
    <location>
        <begin position="47"/>
        <end position="191"/>
    </location>
</feature>
<dbReference type="Proteomes" id="UP001234798">
    <property type="component" value="Chromosome"/>
</dbReference>
<comment type="similarity">
    <text evidence="2 10">Belongs to the fimbrial export usher family.</text>
</comment>
<accession>A0ABY9LYT8</accession>
<sequence length="884" mass="93534">MNQAKRYFCRRAAALGALTVSLPFGVQAAADSAKIALDEKVAMATPQYNVAFMNGLRAPVDVKSLLSGSDVLPGTYRVDVYLNTTFAGRRDVTFMQDGAGDEAWPCFTLEMLKQLGVSTDKIEADGKTLHPVQCHRLPDVIAAASATYDAASLRLNISIPQAYLSASRRGYIDPSLWEDGVRVGFVDYSFSTLKNFSSASGSSSAQQTNAGLRMGVNVGPWRLRNNSFVTSGSGRGTNFKSQNTYVQRGFSGIKSQMALGETYTNSPLFDGVRFLGATLASDEAMRPDSEQGYAPVIRGTAESNATIEVRQNGYLIYTTSVAPGPFEISDLAPSGSNGDLEITIIEADGRRRVTRQAFSSPPLMVREGRVTFDAAIGQYRNTYSKSEQPVFASGSMLYGLTSDVTLAAGAQLSRGYQALSAGAGVNTRVGAVSVDLTHARSNAAGVGASEGASEGASGTRMNLRYGKLFEATDTNVSVTYQQALNDGFRTLADHVQASSSVDERYRYFGDTGHVKSRLDAYVSQNLGGGGRFGSLYLSGSQARYWDDSRSGNLTVGYSNSIGPVSYNLGYTRSSNVSSPVSRQRYSDNVASLSLSFPLGRGAHAPQAYTTMNRQASGTSVQAGVSGRLPTEQDIAYSVAGGRGLDGSASGSAALNAVTSFGRVGGSYSQGSQYRSGSLSANGSLVVHGGGVNLGQSLGDTFVLAKVDPPVAGVALSSYSGVKTGSNGYAIVPSATPFRGNWVQINAREIGADIEFDNATQQVVPTRGAAVLATFKADTGRRIQFEINQPDGQPVPFGAVVDSAEGARLGITDPRGRALTMIADGKESGHLTVRWEQRVCNIPYRLPVKVEGENYQRVVVTCALSVPTHKQEDALAAEHVGSYAL</sequence>
<evidence type="ECO:0000259" key="12">
    <source>
        <dbReference type="Pfam" id="PF13953"/>
    </source>
</evidence>
<keyword evidence="8 10" id="KW-0472">Membrane</keyword>
<keyword evidence="5 10" id="KW-1029">Fimbrium biogenesis</keyword>
<dbReference type="InterPro" id="IPR000015">
    <property type="entry name" value="Fimb_usher"/>
</dbReference>
<protein>
    <submittedName>
        <fullName evidence="14">Fimbria/pilus outer membrane usher protein</fullName>
    </submittedName>
</protein>
<dbReference type="PANTHER" id="PTHR30451:SF21">
    <property type="entry name" value="FIMBRIAL USHER DOMAIN-CONTAINING PROTEIN YDET-RELATED"/>
    <property type="match status" value="1"/>
</dbReference>
<comment type="subcellular location">
    <subcellularLocation>
        <location evidence="1 10">Cell outer membrane</location>
        <topology evidence="1 10">Multi-pass membrane protein</topology>
    </subcellularLocation>
</comment>
<dbReference type="RefSeq" id="WP_306942636.1">
    <property type="nucleotide sequence ID" value="NZ_CP132976.1"/>
</dbReference>
<reference evidence="14 15" key="1">
    <citation type="submission" date="2023-08" db="EMBL/GenBank/DDBJ databases">
        <title>Achromobacter seleniivolatilans sp. nov., isolated from seleniferous soil.</title>
        <authorList>
            <person name="Zhang S."/>
            <person name="Li K."/>
            <person name="Peng J."/>
            <person name="Zhao Q."/>
            <person name="Wang H."/>
            <person name="Guo Y."/>
        </authorList>
    </citation>
    <scope>NUCLEOTIDE SEQUENCE [LARGE SCALE GENOMIC DNA]</scope>
    <source>
        <strain evidence="14 15">R39</strain>
    </source>
</reference>
<keyword evidence="7 11" id="KW-0732">Signal</keyword>
<proteinExistence type="inferred from homology"/>
<dbReference type="PROSITE" id="PS01151">
    <property type="entry name" value="FIMBRIAL_USHER"/>
    <property type="match status" value="1"/>
</dbReference>
<feature type="domain" description="PapC-like C-terminal" evidence="12">
    <location>
        <begin position="784"/>
        <end position="846"/>
    </location>
</feature>
<evidence type="ECO:0000256" key="1">
    <source>
        <dbReference type="ARBA" id="ARBA00004571"/>
    </source>
</evidence>
<evidence type="ECO:0000259" key="13">
    <source>
        <dbReference type="Pfam" id="PF13954"/>
    </source>
</evidence>
<dbReference type="InterPro" id="IPR043142">
    <property type="entry name" value="PapC-like_C_sf"/>
</dbReference>
<feature type="chain" id="PRO_5045662750" evidence="11">
    <location>
        <begin position="29"/>
        <end position="884"/>
    </location>
</feature>
<dbReference type="Pfam" id="PF13953">
    <property type="entry name" value="PapC_C"/>
    <property type="match status" value="1"/>
</dbReference>
<evidence type="ECO:0000313" key="14">
    <source>
        <dbReference type="EMBL" id="WMD19943.1"/>
    </source>
</evidence>
<dbReference type="Gene3D" id="2.60.40.2610">
    <property type="entry name" value="Outer membrane usher protein FimD, plug domain"/>
    <property type="match status" value="1"/>
</dbReference>
<dbReference type="InterPro" id="IPR025885">
    <property type="entry name" value="PapC_N"/>
</dbReference>
<evidence type="ECO:0000256" key="9">
    <source>
        <dbReference type="ARBA" id="ARBA00023237"/>
    </source>
</evidence>
<evidence type="ECO:0000256" key="4">
    <source>
        <dbReference type="ARBA" id="ARBA00022452"/>
    </source>
</evidence>
<organism evidence="14 15">
    <name type="scientific">Achromobacter seleniivolatilans</name>
    <dbReference type="NCBI Taxonomy" id="3047478"/>
    <lineage>
        <taxon>Bacteria</taxon>
        <taxon>Pseudomonadati</taxon>
        <taxon>Pseudomonadota</taxon>
        <taxon>Betaproteobacteria</taxon>
        <taxon>Burkholderiales</taxon>
        <taxon>Alcaligenaceae</taxon>
        <taxon>Achromobacter</taxon>
    </lineage>
</organism>
<dbReference type="EMBL" id="CP132976">
    <property type="protein sequence ID" value="WMD19943.1"/>
    <property type="molecule type" value="Genomic_DNA"/>
</dbReference>
<dbReference type="Gene3D" id="2.60.40.3110">
    <property type="match status" value="1"/>
</dbReference>
<dbReference type="Pfam" id="PF00577">
    <property type="entry name" value="Usher"/>
    <property type="match status" value="1"/>
</dbReference>